<dbReference type="Pfam" id="PF04397">
    <property type="entry name" value="LytTR"/>
    <property type="match status" value="1"/>
</dbReference>
<sequence length="241" mass="28080">MNIAVCDDDALDRSRIAELANFYGKEAMVNFKIDTFENGEDLLSAFKKSAYVIVFLDIFLGKSSGVEIGYKIRELSQDCIIIFTTVSPDYMAEGFDIGAAHYLIKPINYEGVQKALNRCKWLFERDEKYFKIMINRRNRYIRLNDVLYFESLDDVVLIHTVHKILKANTTLGNIEKSIGGEPFLKCHKSYIVNMNYIKNILKTDFELENGEKIPIRKNGRKGVIEKFDEYIFKYLRTKKFE</sequence>
<dbReference type="STRING" id="29343.CCDG5_0343"/>
<gene>
    <name evidence="6" type="ORF">CCDG5_0343</name>
</gene>
<feature type="domain" description="Response regulatory" evidence="4">
    <location>
        <begin position="2"/>
        <end position="120"/>
    </location>
</feature>
<evidence type="ECO:0000259" key="4">
    <source>
        <dbReference type="PROSITE" id="PS50110"/>
    </source>
</evidence>
<proteinExistence type="predicted"/>
<feature type="domain" description="HTH LytTR-type" evidence="5">
    <location>
        <begin position="130"/>
        <end position="229"/>
    </location>
</feature>
<dbReference type="InterPro" id="IPR001789">
    <property type="entry name" value="Sig_transdc_resp-reg_receiver"/>
</dbReference>
<keyword evidence="3" id="KW-0597">Phosphoprotein</keyword>
<dbReference type="PANTHER" id="PTHR37299:SF1">
    <property type="entry name" value="STAGE 0 SPORULATION PROTEIN A HOMOLOG"/>
    <property type="match status" value="1"/>
</dbReference>
<dbReference type="InterPro" id="IPR011006">
    <property type="entry name" value="CheY-like_superfamily"/>
</dbReference>
<evidence type="ECO:0000313" key="6">
    <source>
        <dbReference type="EMBL" id="CDZ23485.1"/>
    </source>
</evidence>
<evidence type="ECO:0000259" key="5">
    <source>
        <dbReference type="PROSITE" id="PS50930"/>
    </source>
</evidence>
<organism evidence="6 7">
    <name type="scientific">[Clostridium] cellulosi</name>
    <dbReference type="NCBI Taxonomy" id="29343"/>
    <lineage>
        <taxon>Bacteria</taxon>
        <taxon>Bacillati</taxon>
        <taxon>Bacillota</taxon>
        <taxon>Clostridia</taxon>
        <taxon>Eubacteriales</taxon>
        <taxon>Oscillospiraceae</taxon>
        <taxon>Oscillospiraceae incertae sedis</taxon>
    </lineage>
</organism>
<dbReference type="SUPFAM" id="SSF52172">
    <property type="entry name" value="CheY-like"/>
    <property type="match status" value="1"/>
</dbReference>
<dbReference type="Gene3D" id="3.40.50.2300">
    <property type="match status" value="1"/>
</dbReference>
<dbReference type="Pfam" id="PF00072">
    <property type="entry name" value="Response_reg"/>
    <property type="match status" value="1"/>
</dbReference>
<dbReference type="PROSITE" id="PS50110">
    <property type="entry name" value="RESPONSE_REGULATORY"/>
    <property type="match status" value="1"/>
</dbReference>
<comment type="function">
    <text evidence="2">May play the central regulatory role in sporulation. It may be an element of the effector pathway responsible for the activation of sporulation genes in response to nutritional stress. Spo0A may act in concert with spo0H (a sigma factor) to control the expression of some genes that are critical to the sporulation process.</text>
</comment>
<dbReference type="PROSITE" id="PS50930">
    <property type="entry name" value="HTH_LYTTR"/>
    <property type="match status" value="1"/>
</dbReference>
<feature type="modified residue" description="4-aspartylphosphate" evidence="3">
    <location>
        <position position="57"/>
    </location>
</feature>
<dbReference type="PANTHER" id="PTHR37299">
    <property type="entry name" value="TRANSCRIPTIONAL REGULATOR-RELATED"/>
    <property type="match status" value="1"/>
</dbReference>
<dbReference type="GO" id="GO:0000156">
    <property type="term" value="F:phosphorelay response regulator activity"/>
    <property type="evidence" value="ECO:0007669"/>
    <property type="project" value="InterPro"/>
</dbReference>
<dbReference type="Gene3D" id="2.40.50.1020">
    <property type="entry name" value="LytTr DNA-binding domain"/>
    <property type="match status" value="1"/>
</dbReference>
<evidence type="ECO:0000313" key="7">
    <source>
        <dbReference type="Proteomes" id="UP000032431"/>
    </source>
</evidence>
<dbReference type="EMBL" id="LM995447">
    <property type="protein sequence ID" value="CDZ23485.1"/>
    <property type="molecule type" value="Genomic_DNA"/>
</dbReference>
<accession>A0A078KQR6</accession>
<name>A0A078KQR6_9FIRM</name>
<evidence type="ECO:0000256" key="3">
    <source>
        <dbReference type="PROSITE-ProRule" id="PRU00169"/>
    </source>
</evidence>
<dbReference type="Proteomes" id="UP000032431">
    <property type="component" value="Chromosome I"/>
</dbReference>
<dbReference type="AlphaFoldDB" id="A0A078KQR6"/>
<dbReference type="InterPro" id="IPR046947">
    <property type="entry name" value="LytR-like"/>
</dbReference>
<dbReference type="KEGG" id="ccel:CCDG5_0343"/>
<keyword evidence="7" id="KW-1185">Reference proteome</keyword>
<dbReference type="PATRIC" id="fig|29343.3.peg.361"/>
<dbReference type="SMART" id="SM00850">
    <property type="entry name" value="LytTR"/>
    <property type="match status" value="1"/>
</dbReference>
<protein>
    <recommendedName>
        <fullName evidence="1">Stage 0 sporulation protein A homolog</fullName>
    </recommendedName>
</protein>
<dbReference type="GO" id="GO:0003677">
    <property type="term" value="F:DNA binding"/>
    <property type="evidence" value="ECO:0007669"/>
    <property type="project" value="InterPro"/>
</dbReference>
<evidence type="ECO:0000256" key="2">
    <source>
        <dbReference type="ARBA" id="ARBA00024867"/>
    </source>
</evidence>
<dbReference type="HOGENOM" id="CLU_000445_14_2_9"/>
<dbReference type="InterPro" id="IPR007492">
    <property type="entry name" value="LytTR_DNA-bd_dom"/>
</dbReference>
<evidence type="ECO:0000256" key="1">
    <source>
        <dbReference type="ARBA" id="ARBA00018672"/>
    </source>
</evidence>
<reference evidence="7" key="1">
    <citation type="submission" date="2014-07" db="EMBL/GenBank/DDBJ databases">
        <authorList>
            <person name="Wibberg D."/>
        </authorList>
    </citation>
    <scope>NUCLEOTIDE SEQUENCE [LARGE SCALE GENOMIC DNA]</scope>
    <source>
        <strain evidence="7">DG5</strain>
    </source>
</reference>
<dbReference type="SMART" id="SM00448">
    <property type="entry name" value="REC"/>
    <property type="match status" value="1"/>
</dbReference>